<evidence type="ECO:0000313" key="2">
    <source>
        <dbReference type="EMBL" id="XBH02179.1"/>
    </source>
</evidence>
<accession>A0AAU7CA50</accession>
<sequence>MTSDSPRYERLSAIVSQIALVASITVFITFTYRVVQHAMSQRATSGIPAERPDESRRIFHPAGFSIVRPELWKSEVVSNRNPPDEGSIKLRSPFNVRPGASLDVVKLASEPALHGHAEEIRFQGQPARLTRKNLEDPGHFTVELTFSRDASFWLLRYQLHHDQHAIPERMWEYMETFSPHPLEKNVPGDGNGQGPQ</sequence>
<reference evidence="2" key="1">
    <citation type="submission" date="2024-05" db="EMBL/GenBank/DDBJ databases">
        <title>Planctomycetes of the genus Singulisphaera possess chitinolytic capabilities.</title>
        <authorList>
            <person name="Ivanova A."/>
        </authorList>
    </citation>
    <scope>NUCLEOTIDE SEQUENCE</scope>
    <source>
        <strain evidence="2">Ch08T</strain>
    </source>
</reference>
<dbReference type="AlphaFoldDB" id="A0AAU7CA50"/>
<keyword evidence="1" id="KW-0812">Transmembrane</keyword>
<gene>
    <name evidence="2" type="ORF">V5E97_28150</name>
</gene>
<protein>
    <submittedName>
        <fullName evidence="2">Uncharacterized protein</fullName>
    </submittedName>
</protein>
<name>A0AAU7CA50_9BACT</name>
<feature type="transmembrane region" description="Helical" evidence="1">
    <location>
        <begin position="12"/>
        <end position="32"/>
    </location>
</feature>
<keyword evidence="1" id="KW-0472">Membrane</keyword>
<organism evidence="2">
    <name type="scientific">Singulisphaera sp. Ch08</name>
    <dbReference type="NCBI Taxonomy" id="3120278"/>
    <lineage>
        <taxon>Bacteria</taxon>
        <taxon>Pseudomonadati</taxon>
        <taxon>Planctomycetota</taxon>
        <taxon>Planctomycetia</taxon>
        <taxon>Isosphaerales</taxon>
        <taxon>Isosphaeraceae</taxon>
        <taxon>Singulisphaera</taxon>
    </lineage>
</organism>
<dbReference type="EMBL" id="CP155447">
    <property type="protein sequence ID" value="XBH02179.1"/>
    <property type="molecule type" value="Genomic_DNA"/>
</dbReference>
<evidence type="ECO:0000256" key="1">
    <source>
        <dbReference type="SAM" id="Phobius"/>
    </source>
</evidence>
<proteinExistence type="predicted"/>
<keyword evidence="1" id="KW-1133">Transmembrane helix</keyword>
<dbReference type="RefSeq" id="WP_406694920.1">
    <property type="nucleotide sequence ID" value="NZ_CP155447.1"/>
</dbReference>